<gene>
    <name evidence="2" type="ORF">KDA_70260</name>
</gene>
<feature type="transmembrane region" description="Helical" evidence="1">
    <location>
        <begin position="37"/>
        <end position="54"/>
    </location>
</feature>
<sequence>MKKIDQRFPKKLIITSYWPRRTAEENNIGYGVTRKHIFYYLVISPFERSLGWFVDPRVRPAVSPIVRMMMLFLPLIATSIALGGRKYNGFYTLDDQGRPLTFLGHLPAAETSGRVGMGRKKFIRQLRNLPVD</sequence>
<name>A0A402BJL6_9CHLR</name>
<reference evidence="3" key="1">
    <citation type="submission" date="2018-12" db="EMBL/GenBank/DDBJ databases">
        <title>Tengunoibacter tsumagoiensis gen. nov., sp. nov., Dictyobacter kobayashii sp. nov., D. alpinus sp. nov., and D. joshuensis sp. nov. and description of Dictyobacteraceae fam. nov. within the order Ktedonobacterales isolated from Tengu-no-mugimeshi.</title>
        <authorList>
            <person name="Wang C.M."/>
            <person name="Zheng Y."/>
            <person name="Sakai Y."/>
            <person name="Toyoda A."/>
            <person name="Minakuchi Y."/>
            <person name="Abe K."/>
            <person name="Yokota A."/>
            <person name="Yabe S."/>
        </authorList>
    </citation>
    <scope>NUCLEOTIDE SEQUENCE [LARGE SCALE GENOMIC DNA]</scope>
    <source>
        <strain evidence="3">Uno16</strain>
    </source>
</reference>
<keyword evidence="1" id="KW-1133">Transmembrane helix</keyword>
<protein>
    <submittedName>
        <fullName evidence="2">Uncharacterized protein</fullName>
    </submittedName>
</protein>
<feature type="transmembrane region" description="Helical" evidence="1">
    <location>
        <begin position="66"/>
        <end position="84"/>
    </location>
</feature>
<evidence type="ECO:0000256" key="1">
    <source>
        <dbReference type="SAM" id="Phobius"/>
    </source>
</evidence>
<accession>A0A402BJL6</accession>
<keyword evidence="3" id="KW-1185">Reference proteome</keyword>
<evidence type="ECO:0000313" key="2">
    <source>
        <dbReference type="EMBL" id="GCE31542.1"/>
    </source>
</evidence>
<keyword evidence="1" id="KW-0472">Membrane</keyword>
<organism evidence="2 3">
    <name type="scientific">Dictyobacter alpinus</name>
    <dbReference type="NCBI Taxonomy" id="2014873"/>
    <lineage>
        <taxon>Bacteria</taxon>
        <taxon>Bacillati</taxon>
        <taxon>Chloroflexota</taxon>
        <taxon>Ktedonobacteria</taxon>
        <taxon>Ktedonobacterales</taxon>
        <taxon>Dictyobacteraceae</taxon>
        <taxon>Dictyobacter</taxon>
    </lineage>
</organism>
<dbReference type="EMBL" id="BIFT01000002">
    <property type="protein sequence ID" value="GCE31542.1"/>
    <property type="molecule type" value="Genomic_DNA"/>
</dbReference>
<dbReference type="OrthoDB" id="164970at2"/>
<dbReference type="AlphaFoldDB" id="A0A402BJL6"/>
<keyword evidence="1" id="KW-0812">Transmembrane</keyword>
<dbReference type="RefSeq" id="WP_126631499.1">
    <property type="nucleotide sequence ID" value="NZ_BIFT01000002.1"/>
</dbReference>
<comment type="caution">
    <text evidence="2">The sequence shown here is derived from an EMBL/GenBank/DDBJ whole genome shotgun (WGS) entry which is preliminary data.</text>
</comment>
<evidence type="ECO:0000313" key="3">
    <source>
        <dbReference type="Proteomes" id="UP000287171"/>
    </source>
</evidence>
<proteinExistence type="predicted"/>
<dbReference type="Proteomes" id="UP000287171">
    <property type="component" value="Unassembled WGS sequence"/>
</dbReference>